<dbReference type="EMBL" id="CP002534">
    <property type="protein sequence ID" value="ADY31002.1"/>
    <property type="molecule type" value="Genomic_DNA"/>
</dbReference>
<protein>
    <recommendedName>
        <fullName evidence="3">DUF4325 domain-containing protein</fullName>
    </recommendedName>
</protein>
<dbReference type="KEGG" id="cly:Celly_3185"/>
<name>F0REI7_CELLC</name>
<dbReference type="Proteomes" id="UP000007487">
    <property type="component" value="Chromosome"/>
</dbReference>
<evidence type="ECO:0008006" key="3">
    <source>
        <dbReference type="Google" id="ProtNLM"/>
    </source>
</evidence>
<reference evidence="1 2" key="1">
    <citation type="journal article" date="2011" name="Stand. Genomic Sci.">
        <title>Complete genome sequence of Cellulophaga lytica type strain (LIM- 21).</title>
        <authorList>
            <person name="Pati A."/>
            <person name="Abt B."/>
            <person name="Teshima H."/>
            <person name="Nolan M."/>
            <person name="Lapidus A."/>
            <person name="Lucas S."/>
            <person name="Hammon N."/>
            <person name="Deshpande S."/>
            <person name="Cheng J.F."/>
            <person name="Tapia R."/>
            <person name="Han C."/>
            <person name="Goodwin L."/>
            <person name="Pitluck S."/>
            <person name="Liolios K."/>
            <person name="Pagani I."/>
            <person name="Mavromatis K."/>
            <person name="Ovchinikova G."/>
            <person name="Chen A."/>
            <person name="Palaniappan K."/>
            <person name="Land M."/>
            <person name="Hauser L."/>
            <person name="Jeffries C.D."/>
            <person name="Detter J.C."/>
            <person name="Brambilla E.M."/>
            <person name="Kannan K.P."/>
            <person name="Rohde M."/>
            <person name="Spring S."/>
            <person name="Goker M."/>
            <person name="Woyke T."/>
            <person name="Bristow J."/>
            <person name="Eisen J.A."/>
            <person name="Markowitz V."/>
            <person name="Hugenholtz P."/>
            <person name="Kyrpides N.C."/>
            <person name="Klenk H.P."/>
            <person name="Ivanova N."/>
        </authorList>
    </citation>
    <scope>NUCLEOTIDE SEQUENCE [LARGE SCALE GENOMIC DNA]</scope>
    <source>
        <strain evidence="2">ATCC 23178 / DSM 7489 / JCM 8516 / NBRC 14961 / NCIMB 1423 / VKM B-1433 / Cy l20</strain>
    </source>
</reference>
<evidence type="ECO:0000313" key="2">
    <source>
        <dbReference type="Proteomes" id="UP000007487"/>
    </source>
</evidence>
<evidence type="ECO:0000313" key="1">
    <source>
        <dbReference type="EMBL" id="ADY31002.1"/>
    </source>
</evidence>
<dbReference type="HOGENOM" id="CLU_2218351_0_0_10"/>
<dbReference type="RefSeq" id="WP_013622745.1">
    <property type="nucleotide sequence ID" value="NC_015167.1"/>
</dbReference>
<organism evidence="1 2">
    <name type="scientific">Cellulophaga lytica (strain ATCC 23178 / DSM 7489 / JCM 8516 / NBRC 14961 / NCIMB 1423 / VKM B-1433 / Cy l20)</name>
    <dbReference type="NCBI Taxonomy" id="867900"/>
    <lineage>
        <taxon>Bacteria</taxon>
        <taxon>Pseudomonadati</taxon>
        <taxon>Bacteroidota</taxon>
        <taxon>Flavobacteriia</taxon>
        <taxon>Flavobacteriales</taxon>
        <taxon>Flavobacteriaceae</taxon>
        <taxon>Cellulophaga</taxon>
    </lineage>
</organism>
<dbReference type="OrthoDB" id="839893at2"/>
<accession>F0REI7</accession>
<dbReference type="STRING" id="867900.Celly_3185"/>
<gene>
    <name evidence="1" type="ordered locus">Celly_3185</name>
</gene>
<sequence>MKNIDISLFLNNNNAISHSQGTTLYEEIKDLPIGTYKLSFINITRTTTSFLNASIGKLAVLNPSMINSFIFESNNPRIESKINSVLRNAKNYHSHDENIENALLAI</sequence>
<dbReference type="AlphaFoldDB" id="F0REI7"/>
<proteinExistence type="predicted"/>
<keyword evidence="2" id="KW-1185">Reference proteome</keyword>